<reference evidence="2 3" key="1">
    <citation type="submission" date="2023-05" db="EMBL/GenBank/DDBJ databases">
        <title>B98-5 Cell Line De Novo Hybrid Assembly: An Optical Mapping Approach.</title>
        <authorList>
            <person name="Kananen K."/>
            <person name="Auerbach J.A."/>
            <person name="Kautto E."/>
            <person name="Blachly J.S."/>
        </authorList>
    </citation>
    <scope>NUCLEOTIDE SEQUENCE [LARGE SCALE GENOMIC DNA]</scope>
    <source>
        <strain evidence="2">B95-8</strain>
        <tissue evidence="2">Cell line</tissue>
    </source>
</reference>
<keyword evidence="1" id="KW-0472">Membrane</keyword>
<keyword evidence="1" id="KW-0812">Transmembrane</keyword>
<evidence type="ECO:0000313" key="3">
    <source>
        <dbReference type="Proteomes" id="UP001266305"/>
    </source>
</evidence>
<keyword evidence="3" id="KW-1185">Reference proteome</keyword>
<organism evidence="2 3">
    <name type="scientific">Saguinus oedipus</name>
    <name type="common">Cotton-top tamarin</name>
    <name type="synonym">Oedipomidas oedipus</name>
    <dbReference type="NCBI Taxonomy" id="9490"/>
    <lineage>
        <taxon>Eukaryota</taxon>
        <taxon>Metazoa</taxon>
        <taxon>Chordata</taxon>
        <taxon>Craniata</taxon>
        <taxon>Vertebrata</taxon>
        <taxon>Euteleostomi</taxon>
        <taxon>Mammalia</taxon>
        <taxon>Eutheria</taxon>
        <taxon>Euarchontoglires</taxon>
        <taxon>Primates</taxon>
        <taxon>Haplorrhini</taxon>
        <taxon>Platyrrhini</taxon>
        <taxon>Cebidae</taxon>
        <taxon>Callitrichinae</taxon>
        <taxon>Saguinus</taxon>
    </lineage>
</organism>
<gene>
    <name evidence="2" type="ORF">P7K49_006886</name>
</gene>
<feature type="transmembrane region" description="Helical" evidence="1">
    <location>
        <begin position="12"/>
        <end position="30"/>
    </location>
</feature>
<dbReference type="Proteomes" id="UP001266305">
    <property type="component" value="Unassembled WGS sequence"/>
</dbReference>
<sequence length="51" mass="5971">LLAVHPVHYTLQLVRFQLKIAMIIVCGVIVQRDQKNGKQLDYYNSGMRENR</sequence>
<accession>A0ABQ9W472</accession>
<comment type="caution">
    <text evidence="2">The sequence shown here is derived from an EMBL/GenBank/DDBJ whole genome shotgun (WGS) entry which is preliminary data.</text>
</comment>
<evidence type="ECO:0000256" key="1">
    <source>
        <dbReference type="SAM" id="Phobius"/>
    </source>
</evidence>
<keyword evidence="1" id="KW-1133">Transmembrane helix</keyword>
<protein>
    <submittedName>
        <fullName evidence="2">Uncharacterized protein</fullName>
    </submittedName>
</protein>
<feature type="non-terminal residue" evidence="2">
    <location>
        <position position="1"/>
    </location>
</feature>
<evidence type="ECO:0000313" key="2">
    <source>
        <dbReference type="EMBL" id="KAK2116260.1"/>
    </source>
</evidence>
<proteinExistence type="predicted"/>
<dbReference type="EMBL" id="JASSZA010000003">
    <property type="protein sequence ID" value="KAK2116260.1"/>
    <property type="molecule type" value="Genomic_DNA"/>
</dbReference>
<name>A0ABQ9W472_SAGOE</name>